<protein>
    <submittedName>
        <fullName evidence="1">Recombination endonuclease VII</fullName>
    </submittedName>
</protein>
<evidence type="ECO:0000313" key="1">
    <source>
        <dbReference type="EMBL" id="QPB07326.1"/>
    </source>
</evidence>
<proteinExistence type="predicted"/>
<name>A0A873WQ57_9CAUD</name>
<dbReference type="Proteomes" id="UP000663561">
    <property type="component" value="Segment"/>
</dbReference>
<dbReference type="Gene3D" id="3.40.1800.10">
    <property type="entry name" value="His-Me finger endonucleases"/>
    <property type="match status" value="1"/>
</dbReference>
<dbReference type="InterPro" id="IPR038563">
    <property type="entry name" value="Endonuclease_7_sf"/>
</dbReference>
<reference evidence="1" key="1">
    <citation type="submission" date="2020-08" db="EMBL/GenBank/DDBJ databases">
        <authorList>
            <person name="Hu Y."/>
            <person name="Tong Y."/>
            <person name="Fan H."/>
            <person name="Song L."/>
            <person name="An X."/>
            <person name="Chen R."/>
            <person name="Qin H."/>
        </authorList>
    </citation>
    <scope>NUCLEOTIDE SEQUENCE</scope>
</reference>
<dbReference type="GO" id="GO:0004519">
    <property type="term" value="F:endonuclease activity"/>
    <property type="evidence" value="ECO:0007669"/>
    <property type="project" value="UniProtKB-KW"/>
</dbReference>
<evidence type="ECO:0000313" key="2">
    <source>
        <dbReference type="Proteomes" id="UP000663561"/>
    </source>
</evidence>
<dbReference type="EMBL" id="MT941682">
    <property type="protein sequence ID" value="QPB07326.1"/>
    <property type="molecule type" value="Genomic_DNA"/>
</dbReference>
<dbReference type="Pfam" id="PF02945">
    <property type="entry name" value="Endonuclease_7"/>
    <property type="match status" value="1"/>
</dbReference>
<keyword evidence="2" id="KW-1185">Reference proteome</keyword>
<accession>A0A873WQ57</accession>
<keyword evidence="1" id="KW-0378">Hydrolase</keyword>
<dbReference type="InterPro" id="IPR044925">
    <property type="entry name" value="His-Me_finger_sf"/>
</dbReference>
<sequence>MERVKVKASDLPRIKAELIAKQNGLCPISGRSLRGMVSSNVVVDHNHQTGIIRAALPRAINGLEGKVRNLCIRWGGATSTTEVIKLLEGLAAYYRLHGVPQTPYVHHTFLNPTEARNKKNLAARTKAAALRASK</sequence>
<keyword evidence="1" id="KW-0255">Endonuclease</keyword>
<dbReference type="SUPFAM" id="SSF54060">
    <property type="entry name" value="His-Me finger endonucleases"/>
    <property type="match status" value="1"/>
</dbReference>
<organism evidence="1 2">
    <name type="scientific">Pseudomonas phage BUCT553</name>
    <dbReference type="NCBI Taxonomy" id="2776766"/>
    <lineage>
        <taxon>Viruses</taxon>
        <taxon>Duplodnaviria</taxon>
        <taxon>Heunggongvirae</taxon>
        <taxon>Uroviricota</taxon>
        <taxon>Caudoviricetes</taxon>
        <taxon>Autographivirales</taxon>
        <taxon>Autosignataviridae</taxon>
        <taxon>Colwellvirinae</taxon>
        <taxon>Nerthusvirus</taxon>
        <taxon>Nerthusvirus BUCT553</taxon>
    </lineage>
</organism>
<dbReference type="InterPro" id="IPR004211">
    <property type="entry name" value="Endonuclease_7"/>
</dbReference>
<keyword evidence="1" id="KW-0540">Nuclease</keyword>